<evidence type="ECO:0000256" key="7">
    <source>
        <dbReference type="ARBA" id="ARBA00022618"/>
    </source>
</evidence>
<evidence type="ECO:0000313" key="14">
    <source>
        <dbReference type="Proteomes" id="UP000242875"/>
    </source>
</evidence>
<feature type="region of interest" description="Disordered" evidence="12">
    <location>
        <begin position="596"/>
        <end position="619"/>
    </location>
</feature>
<evidence type="ECO:0000256" key="6">
    <source>
        <dbReference type="ARBA" id="ARBA00022490"/>
    </source>
</evidence>
<reference evidence="13 14" key="1">
    <citation type="journal article" date="2017" name="Mycologia">
        <title>Bifiguratus adelaidae, gen. et sp. nov., a new member of Mucoromycotina in endophytic and soil-dwelling habitats.</title>
        <authorList>
            <person name="Torres-Cruz T.J."/>
            <person name="Billingsley Tobias T.L."/>
            <person name="Almatruk M."/>
            <person name="Hesse C."/>
            <person name="Kuske C.R."/>
            <person name="Desiro A."/>
            <person name="Benucci G.M."/>
            <person name="Bonito G."/>
            <person name="Stajich J.E."/>
            <person name="Dunlap C."/>
            <person name="Arnold A.E."/>
            <person name="Porras-Alfaro A."/>
        </authorList>
    </citation>
    <scope>NUCLEOTIDE SEQUENCE [LARGE SCALE GENOMIC DNA]</scope>
    <source>
        <strain evidence="13 14">AZ0501</strain>
    </source>
</reference>
<dbReference type="GO" id="GO:0003682">
    <property type="term" value="F:chromatin binding"/>
    <property type="evidence" value="ECO:0007669"/>
    <property type="project" value="TreeGrafter"/>
</dbReference>
<dbReference type="AlphaFoldDB" id="A0A261XVG6"/>
<feature type="region of interest" description="Disordered" evidence="12">
    <location>
        <begin position="435"/>
        <end position="454"/>
    </location>
</feature>
<dbReference type="Proteomes" id="UP000242875">
    <property type="component" value="Unassembled WGS sequence"/>
</dbReference>
<dbReference type="GO" id="GO:0051301">
    <property type="term" value="P:cell division"/>
    <property type="evidence" value="ECO:0007669"/>
    <property type="project" value="UniProtKB-KW"/>
</dbReference>
<dbReference type="Pfam" id="PF05786">
    <property type="entry name" value="Cnd2"/>
    <property type="match status" value="2"/>
</dbReference>
<evidence type="ECO:0000256" key="1">
    <source>
        <dbReference type="ARBA" id="ARBA00004286"/>
    </source>
</evidence>
<dbReference type="OrthoDB" id="362021at2759"/>
<dbReference type="InterPro" id="IPR022816">
    <property type="entry name" value="Condensin_barren_su2"/>
</dbReference>
<dbReference type="GO" id="GO:0061638">
    <property type="term" value="C:CENP-A containing chromatin"/>
    <property type="evidence" value="ECO:0007669"/>
    <property type="project" value="EnsemblFungi"/>
</dbReference>
<feature type="region of interest" description="Disordered" evidence="12">
    <location>
        <begin position="210"/>
        <end position="231"/>
    </location>
</feature>
<protein>
    <recommendedName>
        <fullName evidence="4 11">Condensin complex subunit 2</fullName>
    </recommendedName>
</protein>
<keyword evidence="9 11" id="KW-0226">DNA condensation</keyword>
<feature type="region of interest" description="Disordered" evidence="12">
    <location>
        <begin position="297"/>
        <end position="324"/>
    </location>
</feature>
<keyword evidence="14" id="KW-1185">Reference proteome</keyword>
<comment type="function">
    <text evidence="11">Regulatory subunit of the condensin complex, a complex required for conversion of interphase chromatin into mitotic-like condense chromosomes.</text>
</comment>
<dbReference type="GO" id="GO:0016887">
    <property type="term" value="F:ATP hydrolysis activity"/>
    <property type="evidence" value="ECO:0007669"/>
    <property type="project" value="EnsemblFungi"/>
</dbReference>
<dbReference type="GO" id="GO:0005737">
    <property type="term" value="C:cytoplasm"/>
    <property type="evidence" value="ECO:0007669"/>
    <property type="project" value="UniProtKB-SubCell"/>
</dbReference>
<organism evidence="13 14">
    <name type="scientific">Bifiguratus adelaidae</name>
    <dbReference type="NCBI Taxonomy" id="1938954"/>
    <lineage>
        <taxon>Eukaryota</taxon>
        <taxon>Fungi</taxon>
        <taxon>Fungi incertae sedis</taxon>
        <taxon>Mucoromycota</taxon>
        <taxon>Mucoromycotina</taxon>
        <taxon>Endogonomycetes</taxon>
        <taxon>Endogonales</taxon>
        <taxon>Endogonales incertae sedis</taxon>
        <taxon>Bifiguratus</taxon>
    </lineage>
</organism>
<evidence type="ECO:0000256" key="12">
    <source>
        <dbReference type="SAM" id="MobiDB-lite"/>
    </source>
</evidence>
<dbReference type="GO" id="GO:0000796">
    <property type="term" value="C:condensin complex"/>
    <property type="evidence" value="ECO:0007669"/>
    <property type="project" value="EnsemblFungi"/>
</dbReference>
<dbReference type="GO" id="GO:0005634">
    <property type="term" value="C:nucleus"/>
    <property type="evidence" value="ECO:0007669"/>
    <property type="project" value="EnsemblFungi"/>
</dbReference>
<dbReference type="GO" id="GO:0003697">
    <property type="term" value="F:single-stranded DNA binding"/>
    <property type="evidence" value="ECO:0007669"/>
    <property type="project" value="EnsemblFungi"/>
</dbReference>
<keyword evidence="8 11" id="KW-0498">Mitosis</keyword>
<proteinExistence type="inferred from homology"/>
<feature type="region of interest" description="Disordered" evidence="12">
    <location>
        <begin position="26"/>
        <end position="109"/>
    </location>
</feature>
<feature type="region of interest" description="Disordered" evidence="12">
    <location>
        <begin position="500"/>
        <end position="523"/>
    </location>
</feature>
<dbReference type="GO" id="GO:0007076">
    <property type="term" value="P:mitotic chromosome condensation"/>
    <property type="evidence" value="ECO:0007669"/>
    <property type="project" value="EnsemblFungi"/>
</dbReference>
<evidence type="ECO:0000256" key="3">
    <source>
        <dbReference type="ARBA" id="ARBA00009471"/>
    </source>
</evidence>
<dbReference type="PANTHER" id="PTHR13108">
    <property type="entry name" value="CONDENSIN COMPLEX SUBUNIT 2"/>
    <property type="match status" value="1"/>
</dbReference>
<name>A0A261XVG6_9FUNG</name>
<evidence type="ECO:0000256" key="11">
    <source>
        <dbReference type="PIRNR" id="PIRNR017126"/>
    </source>
</evidence>
<evidence type="ECO:0000256" key="10">
    <source>
        <dbReference type="ARBA" id="ARBA00023306"/>
    </source>
</evidence>
<evidence type="ECO:0000256" key="5">
    <source>
        <dbReference type="ARBA" id="ARBA00022454"/>
    </source>
</evidence>
<evidence type="ECO:0000256" key="2">
    <source>
        <dbReference type="ARBA" id="ARBA00004496"/>
    </source>
</evidence>
<feature type="compositionally biased region" description="Acidic residues" evidence="12">
    <location>
        <begin position="297"/>
        <end position="318"/>
    </location>
</feature>
<dbReference type="GO" id="GO:0003690">
    <property type="term" value="F:double-stranded DNA binding"/>
    <property type="evidence" value="ECO:0007669"/>
    <property type="project" value="EnsemblFungi"/>
</dbReference>
<feature type="region of interest" description="Disordered" evidence="12">
    <location>
        <begin position="693"/>
        <end position="714"/>
    </location>
</feature>
<evidence type="ECO:0000256" key="4">
    <source>
        <dbReference type="ARBA" id="ARBA00016065"/>
    </source>
</evidence>
<comment type="caution">
    <text evidence="13">The sequence shown here is derived from an EMBL/GenBank/DDBJ whole genome shotgun (WGS) entry which is preliminary data.</text>
</comment>
<keyword evidence="7 11" id="KW-0132">Cell division</keyword>
<comment type="similarity">
    <text evidence="3 11">Belongs to the CND2 (condensin subunit 2) family.</text>
</comment>
<keyword evidence="10 11" id="KW-0131">Cell cycle</keyword>
<dbReference type="GO" id="GO:0051315">
    <property type="term" value="P:attachment of mitotic spindle microtubules to kinetochore"/>
    <property type="evidence" value="ECO:0007669"/>
    <property type="project" value="EnsemblFungi"/>
</dbReference>
<feature type="compositionally biased region" description="Basic and acidic residues" evidence="12">
    <location>
        <begin position="100"/>
        <end position="109"/>
    </location>
</feature>
<evidence type="ECO:0000313" key="13">
    <source>
        <dbReference type="EMBL" id="OZJ02328.1"/>
    </source>
</evidence>
<gene>
    <name evidence="13" type="ORF">BZG36_04291</name>
</gene>
<accession>A0A261XVG6</accession>
<keyword evidence="5" id="KW-0158">Chromosome</keyword>
<evidence type="ECO:0000256" key="8">
    <source>
        <dbReference type="ARBA" id="ARBA00022776"/>
    </source>
</evidence>
<dbReference type="PANTHER" id="PTHR13108:SF9">
    <property type="entry name" value="CONDENSIN COMPLEX SUBUNIT 2"/>
    <property type="match status" value="1"/>
</dbReference>
<keyword evidence="6" id="KW-0963">Cytoplasm</keyword>
<evidence type="ECO:0000256" key="9">
    <source>
        <dbReference type="ARBA" id="ARBA00023067"/>
    </source>
</evidence>
<dbReference type="EMBL" id="MVBO01000163">
    <property type="protein sequence ID" value="OZJ02328.1"/>
    <property type="molecule type" value="Genomic_DNA"/>
</dbReference>
<sequence>MPSIHAHQEGGGMDDRARKFLGMQVSGKRHADGTPIRAPTGSAYVTIDVPLNDDEAEKRHRRRSAREETNRRRSLLASPMRAGAHGLDGGQSGTTSPGTARRDSGRKRLDVVATAPRLQVPLISSEQMYNNYEEWMKMATDNKINAANSWNFALIDYFHEMTFLRDGDSINFQKASCTLDGCVKIYISRVDSVASETGKLLSGLADSAVDGADREEDDEGEIERRQRRKANRTENTIAKDFSSIIAKKLDLEFSVDPLFKKTSADFDEGGARGLLLNHLAVDRDCRIIFDAGDARDADEDDLEDVGDEEGTAGEDEGQAAEKKWRQRGIMKPSDYKPVSIESLRDKFMPSLQNLNNQTICPSLKSFEFTMDGNVDLDWIRSDEELGRYRPVGTQAATLDALDNNVDGGMESEIEQLPFDDIPETGIDMMMDDNNPFDPKQANDGMESGEDDYDEGREGDYLMAMATGESGMFSYFDTAFKKNWAGPEHWKLKRAVRKLPRKDEEATEGLDEGEGGQEKRKRKTKEPFTIDFINGEDVDEKVLFAKATKSSITMPLSRDKNNRHLLPDDMQFSSKQLLRFFLKPKFTIMSRRKGLEVAGDNEPDEGFWAQQNPDADGEDTYGDTPYDGMDVGDPGALGFDDDDDDVMDGIGESFGDQTLSQPLKFVQADYINYAKTAKKVDVKKLKDNLWQQMVSSGDKSSNRQASPDVDKLPKEQTFSSVMNGLKDLYPADKRKDISVSFGFICLLHLANERGLSIESADDIDLSELVIRQDNVDGGNSV</sequence>
<feature type="compositionally biased region" description="Polar residues" evidence="12">
    <location>
        <begin position="693"/>
        <end position="704"/>
    </location>
</feature>
<dbReference type="GO" id="GO:0033553">
    <property type="term" value="C:rDNA heterochromatin"/>
    <property type="evidence" value="ECO:0007669"/>
    <property type="project" value="EnsemblFungi"/>
</dbReference>
<comment type="subcellular location">
    <subcellularLocation>
        <location evidence="1">Chromosome</location>
    </subcellularLocation>
    <subcellularLocation>
        <location evidence="2">Cytoplasm</location>
    </subcellularLocation>
</comment>
<feature type="compositionally biased region" description="Acidic residues" evidence="12">
    <location>
        <begin position="504"/>
        <end position="514"/>
    </location>
</feature>
<dbReference type="PIRSF" id="PIRSF017126">
    <property type="entry name" value="Condensin_H"/>
    <property type="match status" value="1"/>
</dbReference>